<dbReference type="PANTHER" id="PTHR35149">
    <property type="entry name" value="SLL5132 PROTEIN"/>
    <property type="match status" value="1"/>
</dbReference>
<dbReference type="InterPro" id="IPR004919">
    <property type="entry name" value="GmrSD_N"/>
</dbReference>
<feature type="domain" description="GmrSD restriction endonucleases N-terminal" evidence="1">
    <location>
        <begin position="12"/>
        <end position="232"/>
    </location>
</feature>
<feature type="domain" description="GmrSD restriction endonucleases C-terminal" evidence="2">
    <location>
        <begin position="450"/>
        <end position="572"/>
    </location>
</feature>
<dbReference type="InterPro" id="IPR011089">
    <property type="entry name" value="GmrSD_C"/>
</dbReference>
<evidence type="ECO:0000313" key="4">
    <source>
        <dbReference type="Proteomes" id="UP001176223"/>
    </source>
</evidence>
<gene>
    <name evidence="3" type="ORF">NYG95_06965</name>
</gene>
<dbReference type="Proteomes" id="UP001176223">
    <property type="component" value="Unassembled WGS sequence"/>
</dbReference>
<evidence type="ECO:0000259" key="1">
    <source>
        <dbReference type="Pfam" id="PF03235"/>
    </source>
</evidence>
<keyword evidence="3" id="KW-0378">Hydrolase</keyword>
<dbReference type="PANTHER" id="PTHR35149:SF2">
    <property type="entry name" value="DUF262 DOMAIN-CONTAINING PROTEIN"/>
    <property type="match status" value="1"/>
</dbReference>
<organism evidence="3 4">
    <name type="scientific">Campylobacter felis</name>
    <dbReference type="NCBI Taxonomy" id="2974565"/>
    <lineage>
        <taxon>Bacteria</taxon>
        <taxon>Pseudomonadati</taxon>
        <taxon>Campylobacterota</taxon>
        <taxon>Epsilonproteobacteria</taxon>
        <taxon>Campylobacterales</taxon>
        <taxon>Campylobacteraceae</taxon>
        <taxon>Campylobacter</taxon>
    </lineage>
</organism>
<evidence type="ECO:0000259" key="2">
    <source>
        <dbReference type="Pfam" id="PF07510"/>
    </source>
</evidence>
<reference evidence="3" key="1">
    <citation type="submission" date="2022-08" db="EMBL/GenBank/DDBJ databases">
        <authorList>
            <person name="Wang H."/>
        </authorList>
    </citation>
    <scope>NUCLEOTIDE SEQUENCE</scope>
    <source>
        <strain evidence="3">XJK33-1</strain>
    </source>
</reference>
<keyword evidence="3" id="KW-0540">Nuclease</keyword>
<name>A0ABT7I4X3_9BACT</name>
<dbReference type="GO" id="GO:0004519">
    <property type="term" value="F:endonuclease activity"/>
    <property type="evidence" value="ECO:0007669"/>
    <property type="project" value="UniProtKB-KW"/>
</dbReference>
<accession>A0ABT7I4X3</accession>
<proteinExistence type="predicted"/>
<reference evidence="3" key="2">
    <citation type="journal article" date="2023" name="Microorganisms">
        <title>Isolation and Genomic Characteristics of Cat-Borne Campylobacter felis sp. nov. and Sheep-Borne Campylobacter ovis sp. nov.</title>
        <authorList>
            <person name="Wang H."/>
            <person name="Li Y."/>
            <person name="Gu Y."/>
            <person name="Zhou G."/>
            <person name="Chen X."/>
            <person name="Zhang X."/>
            <person name="Shao Z."/>
            <person name="Zhang J."/>
            <person name="Zhang M."/>
        </authorList>
    </citation>
    <scope>NUCLEOTIDE SEQUENCE</scope>
    <source>
        <strain evidence="3">XJK33-1</strain>
    </source>
</reference>
<keyword evidence="4" id="KW-1185">Reference proteome</keyword>
<dbReference type="Pfam" id="PF03235">
    <property type="entry name" value="GmrSD_N"/>
    <property type="match status" value="1"/>
</dbReference>
<dbReference type="RefSeq" id="WP_270977775.1">
    <property type="nucleotide sequence ID" value="NZ_JANURU010000013.1"/>
</dbReference>
<comment type="caution">
    <text evidence="3">The sequence shown here is derived from an EMBL/GenBank/DDBJ whole genome shotgun (WGS) entry which is preliminary data.</text>
</comment>
<protein>
    <submittedName>
        <fullName evidence="3">DUF262 domain-containing HNH endonuclease family protein</fullName>
    </submittedName>
</protein>
<dbReference type="Pfam" id="PF07510">
    <property type="entry name" value="GmrSD_C"/>
    <property type="match status" value="1"/>
</dbReference>
<dbReference type="EMBL" id="JANURU010000013">
    <property type="protein sequence ID" value="MDL0147350.1"/>
    <property type="molecule type" value="Genomic_DNA"/>
</dbReference>
<evidence type="ECO:0000313" key="3">
    <source>
        <dbReference type="EMBL" id="MDL0147350.1"/>
    </source>
</evidence>
<keyword evidence="3" id="KW-0255">Endonuclease</keyword>
<sequence length="584" mass="69119">MAELRAEANTIADYLSKNHFLIPMYQRNYVWGEDECGQLWDDIYHFYKNKTDDDEYFLGSMVIYAENKVQNIIDGQQRTTTLLLLIRALYEKAKGQKKENVDKLKDSLADCLWDTHRRTGEIFYDKTHLKSEVATAKDNEKLESLFKEDIKIDEKDKKLSLYEKNYLYFKRKIDDLALNEPVEWFGFCECLLDDCVILPIECSERDKALRIFNTLNNRGISLSTADILKGIIYANKKEDEKPLFAKEWQNLESLLQDSNYLKKEDVGFLFEQYEHIIRALHEELDTVIPTTLDFWTKKDKLNSKKKNVNFAANEDLITQKESFEFIKKLGDFWANPYDFLDEQGKKYFAILNMFPNKLWRMVVSMCFYEAHKNKESLKELLDMILPQIASYCALGLFWGKGGGFGLFWGFMKANINLKNKKREKIFEKSLNLPTLKMPSLENFIDFSQKTIPKNMRYILAFYALIYDEKQIFWWNSANKNFSFNLLEIEHILPRKWQDNYYKLEEDEVKNLVEQIGNKILIEKKLNIVASNEFFAKKKEHYAASFCAEVKALSKSSKKNWDFKDIEERNRQIYAEFGEFFSGIF</sequence>